<keyword evidence="1" id="KW-0732">Signal</keyword>
<keyword evidence="3" id="KW-1185">Reference proteome</keyword>
<dbReference type="Proteomes" id="UP001163726">
    <property type="component" value="Chromosome"/>
</dbReference>
<name>A0ABY7AJ55_9ALTE</name>
<dbReference type="RefSeq" id="WP_268073904.1">
    <property type="nucleotide sequence ID" value="NZ_CP109965.1"/>
</dbReference>
<protein>
    <recommendedName>
        <fullName evidence="4">Lipoprotein</fullName>
    </recommendedName>
</protein>
<organism evidence="2 3">
    <name type="scientific">Catenovulum adriaticum</name>
    <dbReference type="NCBI Taxonomy" id="2984846"/>
    <lineage>
        <taxon>Bacteria</taxon>
        <taxon>Pseudomonadati</taxon>
        <taxon>Pseudomonadota</taxon>
        <taxon>Gammaproteobacteria</taxon>
        <taxon>Alteromonadales</taxon>
        <taxon>Alteromonadaceae</taxon>
        <taxon>Catenovulum</taxon>
    </lineage>
</organism>
<evidence type="ECO:0008006" key="4">
    <source>
        <dbReference type="Google" id="ProtNLM"/>
    </source>
</evidence>
<dbReference type="EMBL" id="CP109965">
    <property type="protein sequence ID" value="WAJ69620.1"/>
    <property type="molecule type" value="Genomic_DNA"/>
</dbReference>
<evidence type="ECO:0000313" key="3">
    <source>
        <dbReference type="Proteomes" id="UP001163726"/>
    </source>
</evidence>
<proteinExistence type="predicted"/>
<feature type="chain" id="PRO_5045622648" description="Lipoprotein" evidence="1">
    <location>
        <begin position="23"/>
        <end position="148"/>
    </location>
</feature>
<sequence>MLNINSLLKVSLISGLFFFLQACGQNQTFTQEPGEIAIAFFEAIYNQQDLEAAADLATPQYSRILKSYYTVERVQKVLFNRRYDSVEIEEDRNLSGISFTKSQAKKAYVTLMLDGTFNGDRFRDLKQVVMQKQRGKWRVDKLKADVYR</sequence>
<evidence type="ECO:0000313" key="2">
    <source>
        <dbReference type="EMBL" id="WAJ69620.1"/>
    </source>
</evidence>
<evidence type="ECO:0000256" key="1">
    <source>
        <dbReference type="SAM" id="SignalP"/>
    </source>
</evidence>
<feature type="signal peptide" evidence="1">
    <location>
        <begin position="1"/>
        <end position="22"/>
    </location>
</feature>
<reference evidence="2" key="1">
    <citation type="submission" date="2022-10" db="EMBL/GenBank/DDBJ databases">
        <title>Catenovulum adriacola sp. nov. isolated in the Harbour of Susak.</title>
        <authorList>
            <person name="Schoch T."/>
            <person name="Reich S.J."/>
            <person name="Stoeferle S."/>
            <person name="Flaiz M."/>
            <person name="Kazda M."/>
            <person name="Riedel C.U."/>
            <person name="Duerre P."/>
        </authorList>
    </citation>
    <scope>NUCLEOTIDE SEQUENCE</scope>
    <source>
        <strain evidence="2">TS8</strain>
    </source>
</reference>
<gene>
    <name evidence="2" type="ORF">OLW01_10675</name>
</gene>
<accession>A0ABY7AJ55</accession>